<dbReference type="Proteomes" id="UP000829398">
    <property type="component" value="Chromosome 8"/>
</dbReference>
<organism evidence="1 2">
    <name type="scientific">Citrus sinensis</name>
    <name type="common">Sweet orange</name>
    <name type="synonym">Citrus aurantium var. sinensis</name>
    <dbReference type="NCBI Taxonomy" id="2711"/>
    <lineage>
        <taxon>Eukaryota</taxon>
        <taxon>Viridiplantae</taxon>
        <taxon>Streptophyta</taxon>
        <taxon>Embryophyta</taxon>
        <taxon>Tracheophyta</taxon>
        <taxon>Spermatophyta</taxon>
        <taxon>Magnoliopsida</taxon>
        <taxon>eudicotyledons</taxon>
        <taxon>Gunneridae</taxon>
        <taxon>Pentapetalae</taxon>
        <taxon>rosids</taxon>
        <taxon>malvids</taxon>
        <taxon>Sapindales</taxon>
        <taxon>Rutaceae</taxon>
        <taxon>Aurantioideae</taxon>
        <taxon>Citrus</taxon>
    </lineage>
</organism>
<accession>A0ACB8ITS1</accession>
<protein>
    <submittedName>
        <fullName evidence="1">BED-type domain-containing protein</fullName>
    </submittedName>
</protein>
<proteinExistence type="predicted"/>
<sequence length="740" mass="83624">MLGHSRSDSMSDDEDQSVQMEGTHRGKEKAKRKRPPMKKRSAVWNHFTLLEDNPNKCICNYCGKQYQCHSRLDGITNITRHIKTCESYKTFRAQQSGSQQNLTSEGGEENASNLVLGKGWSQDACRRAVTKMIIMGELPLSFVDNKGFRHFCSVAIPQFVMPSRRTIGRDVMELFLEEKAMLKSLICNNKQRVSLTTDLWTSVQNMSYMVITAHFIDSDWCLNRRIISFSAIEDHRGKSIGKKIVACLQDWGIERLFAITVDNATANDSTVGYVTMQLLSWRNDDALVLAGQYMHVRCCAHILNLIVVSGLGELHASVTAIRNAVKYVRSSSMRLRTFKQCAEQVNCPKGIVVLDCPTRWNSTYLMLMTALKFQAAFDRMAEVDKPYEAFFAEKENNVRRVGPPGPDDWESAERIVKFLKVFYDATLLFSASLSVTSNLCYDTIGLIKSSLTALQESTDPWVSSMAYSMREKFDKYWESTGKINKMLIIASILDPRAKMDFAKHIFEIIFCNNSLMVEQMTKAVKDLLNEFYDAYSAFSASSTPSMYGESGLSGSYGGTSSSQRFTTEANLVDVACGEYDDAFQVSRPFLGYARKVSVQNKSRRVVSEVERYLKDPVEDPSNLKLNVLLWWRVNGSRYPILEKIARDVLAVPVSTVASESAFSTGRRIIDEYRSSLTLAMVEALICTENWLQSKLFANPAYNLQEDIKEQIFHMELQEELIRSQASTVEAVSADIGVMDV</sequence>
<reference evidence="2" key="1">
    <citation type="journal article" date="2023" name="Hortic. Res.">
        <title>A chromosome-level phased genome enabling allele-level studies in sweet orange: a case study on citrus Huanglongbing tolerance.</title>
        <authorList>
            <person name="Wu B."/>
            <person name="Yu Q."/>
            <person name="Deng Z."/>
            <person name="Duan Y."/>
            <person name="Luo F."/>
            <person name="Gmitter F. Jr."/>
        </authorList>
    </citation>
    <scope>NUCLEOTIDE SEQUENCE [LARGE SCALE GENOMIC DNA]</scope>
    <source>
        <strain evidence="2">cv. Valencia</strain>
    </source>
</reference>
<comment type="caution">
    <text evidence="1">The sequence shown here is derived from an EMBL/GenBank/DDBJ whole genome shotgun (WGS) entry which is preliminary data.</text>
</comment>
<evidence type="ECO:0000313" key="1">
    <source>
        <dbReference type="EMBL" id="KAH9699726.1"/>
    </source>
</evidence>
<gene>
    <name evidence="1" type="ORF">KPL71_024484</name>
</gene>
<name>A0ACB8ITS1_CITSI</name>
<evidence type="ECO:0000313" key="2">
    <source>
        <dbReference type="Proteomes" id="UP000829398"/>
    </source>
</evidence>
<dbReference type="EMBL" id="CM039177">
    <property type="protein sequence ID" value="KAH9699726.1"/>
    <property type="molecule type" value="Genomic_DNA"/>
</dbReference>
<keyword evidence="2" id="KW-1185">Reference proteome</keyword>